<dbReference type="Pfam" id="PF09793">
    <property type="entry name" value="AD"/>
    <property type="match status" value="1"/>
</dbReference>
<name>A0A3M6WB34_HORWE</name>
<feature type="region of interest" description="Disordered" evidence="1">
    <location>
        <begin position="24"/>
        <end position="52"/>
    </location>
</feature>
<sequence>MRRRRSRGTRGIRSALPQTLPAISQRSMADSKRSSVSGKVATPKTAGAPPASSVDTLAALGKAIGARIKLTTAAPHALTYEGTLFTACPILNVVAINTRSSTLAVNTAAQPGDYTVIPVSRIQSFQVLSLASGADGSESSIATAQPAIGPVDVKRLKQREEQRIRKLKEEEKDRGKGVTREAQAIFDSFKRINTPIRWHNQEMIVHEAVIISPPYRIEDCKCPKDKQEVLNRVKKVLDGERRKLKDKEEREKKAAAQTGQRKGG</sequence>
<evidence type="ECO:0000256" key="1">
    <source>
        <dbReference type="SAM" id="MobiDB-lite"/>
    </source>
</evidence>
<organism evidence="3 4">
    <name type="scientific">Hortaea werneckii</name>
    <name type="common">Black yeast</name>
    <name type="synonym">Cladosporium werneckii</name>
    <dbReference type="NCBI Taxonomy" id="91943"/>
    <lineage>
        <taxon>Eukaryota</taxon>
        <taxon>Fungi</taxon>
        <taxon>Dikarya</taxon>
        <taxon>Ascomycota</taxon>
        <taxon>Pezizomycotina</taxon>
        <taxon>Dothideomycetes</taxon>
        <taxon>Dothideomycetidae</taxon>
        <taxon>Mycosphaerellales</taxon>
        <taxon>Teratosphaeriaceae</taxon>
        <taxon>Hortaea</taxon>
    </lineage>
</organism>
<gene>
    <name evidence="3" type="ORF">D0869_11372</name>
</gene>
<evidence type="ECO:0000313" key="3">
    <source>
        <dbReference type="EMBL" id="RMX75713.1"/>
    </source>
</evidence>
<dbReference type="PROSITE" id="PS52001">
    <property type="entry name" value="AD"/>
    <property type="match status" value="1"/>
</dbReference>
<feature type="compositionally biased region" description="Basic and acidic residues" evidence="1">
    <location>
        <begin position="241"/>
        <end position="254"/>
    </location>
</feature>
<dbReference type="AlphaFoldDB" id="A0A3M6WB34"/>
<dbReference type="EMBL" id="QWIJ01001245">
    <property type="protein sequence ID" value="RMX75713.1"/>
    <property type="molecule type" value="Genomic_DNA"/>
</dbReference>
<dbReference type="PANTHER" id="PTHR13542">
    <property type="entry name" value="LSM12 HOMOLOG"/>
    <property type="match status" value="1"/>
</dbReference>
<evidence type="ECO:0000313" key="4">
    <source>
        <dbReference type="Proteomes" id="UP000281245"/>
    </source>
</evidence>
<accession>A0A3M6WB34</accession>
<dbReference type="OrthoDB" id="1057137at2759"/>
<feature type="region of interest" description="Disordered" evidence="1">
    <location>
        <begin position="241"/>
        <end position="264"/>
    </location>
</feature>
<evidence type="ECO:0000259" key="2">
    <source>
        <dbReference type="PROSITE" id="PS52001"/>
    </source>
</evidence>
<proteinExistence type="predicted"/>
<dbReference type="InterPro" id="IPR047574">
    <property type="entry name" value="AD"/>
</dbReference>
<dbReference type="InterPro" id="IPR019181">
    <property type="entry name" value="LSM12_ABD"/>
</dbReference>
<feature type="domain" description="AD" evidence="2">
    <location>
        <begin position="149"/>
        <end position="245"/>
    </location>
</feature>
<protein>
    <recommendedName>
        <fullName evidence="2">AD domain-containing protein</fullName>
    </recommendedName>
</protein>
<dbReference type="Proteomes" id="UP000281245">
    <property type="component" value="Unassembled WGS sequence"/>
</dbReference>
<reference evidence="3 4" key="1">
    <citation type="journal article" date="2018" name="BMC Genomics">
        <title>Genomic evidence for intraspecific hybridization in a clonal and extremely halotolerant yeast.</title>
        <authorList>
            <person name="Gostincar C."/>
            <person name="Stajich J.E."/>
            <person name="Zupancic J."/>
            <person name="Zalar P."/>
            <person name="Gunde-Cimerman N."/>
        </authorList>
    </citation>
    <scope>NUCLEOTIDE SEQUENCE [LARGE SCALE GENOMIC DNA]</scope>
    <source>
        <strain evidence="3 4">EXF-6656</strain>
    </source>
</reference>
<dbReference type="SMART" id="SM00995">
    <property type="entry name" value="AD"/>
    <property type="match status" value="1"/>
</dbReference>
<comment type="caution">
    <text evidence="3">The sequence shown here is derived from an EMBL/GenBank/DDBJ whole genome shotgun (WGS) entry which is preliminary data.</text>
</comment>
<dbReference type="InterPro" id="IPR039683">
    <property type="entry name" value="Lsm12-like"/>
</dbReference>
<dbReference type="VEuPathDB" id="FungiDB:BTJ68_00837"/>